<dbReference type="InterPro" id="IPR009003">
    <property type="entry name" value="Peptidase_S1_PA"/>
</dbReference>
<sequence>MAARTLWTLLICTAFAGRGEFLDCGVAPLNTVDGTSRIVGGSNATDGAWPWQASVHFSVNSQSFHICGGTLISDQWVLSAAHCILSRWTIYLGRHTQSGPNNDEVSRSVTQIIIHPDYNSTTFNNDITLMKLSSPINFTDKIKPICLASSTSQFHKSTSCWATGWGNINKNGEYPSCGCKCTYRPVTNANITDKMICAGQENKGACQGDSGGPLQFKQGSKWLQGGITSFGVPCALEFPEVYARVPMFEQWIKDQVGGATVTFVTFNSSGTDPDSSFVCTDSSSTKNELLFMLIPVTVFLQHILVV</sequence>
<dbReference type="AlphaFoldDB" id="A0A3Q3VL02"/>
<dbReference type="GO" id="GO:0004252">
    <property type="term" value="F:serine-type endopeptidase activity"/>
    <property type="evidence" value="ECO:0007669"/>
    <property type="project" value="InterPro"/>
</dbReference>
<dbReference type="PANTHER" id="PTHR24253:SF127">
    <property type="entry name" value="SERINE PROTEASE 27-LIKE"/>
    <property type="match status" value="1"/>
</dbReference>
<dbReference type="SMART" id="SM00020">
    <property type="entry name" value="Tryp_SPc"/>
    <property type="match status" value="1"/>
</dbReference>
<dbReference type="InterPro" id="IPR018114">
    <property type="entry name" value="TRYPSIN_HIS"/>
</dbReference>
<dbReference type="PANTHER" id="PTHR24253">
    <property type="entry name" value="TRANSMEMBRANE PROTEASE SERINE"/>
    <property type="match status" value="1"/>
</dbReference>
<name>A0A3Q3VL02_MOLML</name>
<keyword evidence="5" id="KW-0720">Serine protease</keyword>
<dbReference type="Ensembl" id="ENSMMOT00000001921.1">
    <property type="protein sequence ID" value="ENSMMOP00000001886.1"/>
    <property type="gene ID" value="ENSMMOG00000001588.1"/>
</dbReference>
<evidence type="ECO:0000313" key="8">
    <source>
        <dbReference type="Ensembl" id="ENSMMOP00000001886.1"/>
    </source>
</evidence>
<reference evidence="8" key="1">
    <citation type="submission" date="2025-08" db="UniProtKB">
        <authorList>
            <consortium name="Ensembl"/>
        </authorList>
    </citation>
    <scope>IDENTIFICATION</scope>
</reference>
<dbReference type="InterPro" id="IPR043504">
    <property type="entry name" value="Peptidase_S1_PA_chymotrypsin"/>
</dbReference>
<keyword evidence="9" id="KW-1185">Reference proteome</keyword>
<dbReference type="STRING" id="94237.ENSMMOP00000001886"/>
<evidence type="ECO:0000256" key="6">
    <source>
        <dbReference type="SAM" id="SignalP"/>
    </source>
</evidence>
<accession>A0A3Q3VL02</accession>
<evidence type="ECO:0000256" key="4">
    <source>
        <dbReference type="ARBA" id="ARBA00023157"/>
    </source>
</evidence>
<feature type="signal peptide" evidence="6">
    <location>
        <begin position="1"/>
        <end position="21"/>
    </location>
</feature>
<evidence type="ECO:0000256" key="5">
    <source>
        <dbReference type="RuleBase" id="RU363034"/>
    </source>
</evidence>
<dbReference type="PROSITE" id="PS50240">
    <property type="entry name" value="TRYPSIN_DOM"/>
    <property type="match status" value="1"/>
</dbReference>
<dbReference type="Proteomes" id="UP000261620">
    <property type="component" value="Unplaced"/>
</dbReference>
<dbReference type="Gene3D" id="2.40.10.10">
    <property type="entry name" value="Trypsin-like serine proteases"/>
    <property type="match status" value="1"/>
</dbReference>
<keyword evidence="3 5" id="KW-0378">Hydrolase</keyword>
<evidence type="ECO:0000313" key="9">
    <source>
        <dbReference type="Proteomes" id="UP000261620"/>
    </source>
</evidence>
<feature type="chain" id="PRO_5018552086" description="Peptidase S1 domain-containing protein" evidence="6">
    <location>
        <begin position="22"/>
        <end position="306"/>
    </location>
</feature>
<dbReference type="FunFam" id="2.40.10.10:FF:000024">
    <property type="entry name" value="Serine protease 53"/>
    <property type="match status" value="1"/>
</dbReference>
<dbReference type="PROSITE" id="PS00135">
    <property type="entry name" value="TRYPSIN_SER"/>
    <property type="match status" value="1"/>
</dbReference>
<reference evidence="8" key="2">
    <citation type="submission" date="2025-09" db="UniProtKB">
        <authorList>
            <consortium name="Ensembl"/>
        </authorList>
    </citation>
    <scope>IDENTIFICATION</scope>
</reference>
<evidence type="ECO:0000256" key="1">
    <source>
        <dbReference type="ARBA" id="ARBA00022670"/>
    </source>
</evidence>
<dbReference type="InterPro" id="IPR001254">
    <property type="entry name" value="Trypsin_dom"/>
</dbReference>
<dbReference type="CDD" id="cd00190">
    <property type="entry name" value="Tryp_SPc"/>
    <property type="match status" value="1"/>
</dbReference>
<dbReference type="PROSITE" id="PS00134">
    <property type="entry name" value="TRYPSIN_HIS"/>
    <property type="match status" value="1"/>
</dbReference>
<dbReference type="PRINTS" id="PR00722">
    <property type="entry name" value="CHYMOTRYPSIN"/>
</dbReference>
<dbReference type="GO" id="GO:0006508">
    <property type="term" value="P:proteolysis"/>
    <property type="evidence" value="ECO:0007669"/>
    <property type="project" value="UniProtKB-KW"/>
</dbReference>
<keyword evidence="2 6" id="KW-0732">Signal</keyword>
<organism evidence="8 9">
    <name type="scientific">Mola mola</name>
    <name type="common">Ocean sunfish</name>
    <name type="synonym">Tetraodon mola</name>
    <dbReference type="NCBI Taxonomy" id="94237"/>
    <lineage>
        <taxon>Eukaryota</taxon>
        <taxon>Metazoa</taxon>
        <taxon>Chordata</taxon>
        <taxon>Craniata</taxon>
        <taxon>Vertebrata</taxon>
        <taxon>Euteleostomi</taxon>
        <taxon>Actinopterygii</taxon>
        <taxon>Neopterygii</taxon>
        <taxon>Teleostei</taxon>
        <taxon>Neoteleostei</taxon>
        <taxon>Acanthomorphata</taxon>
        <taxon>Eupercaria</taxon>
        <taxon>Tetraodontiformes</taxon>
        <taxon>Molidae</taxon>
        <taxon>Mola</taxon>
    </lineage>
</organism>
<dbReference type="SUPFAM" id="SSF50494">
    <property type="entry name" value="Trypsin-like serine proteases"/>
    <property type="match status" value="1"/>
</dbReference>
<dbReference type="OMA" id="FNATSCW"/>
<protein>
    <recommendedName>
        <fullName evidence="7">Peptidase S1 domain-containing protein</fullName>
    </recommendedName>
</protein>
<feature type="domain" description="Peptidase S1" evidence="7">
    <location>
        <begin position="38"/>
        <end position="257"/>
    </location>
</feature>
<evidence type="ECO:0000256" key="2">
    <source>
        <dbReference type="ARBA" id="ARBA00022729"/>
    </source>
</evidence>
<dbReference type="InterPro" id="IPR001314">
    <property type="entry name" value="Peptidase_S1A"/>
</dbReference>
<evidence type="ECO:0000259" key="7">
    <source>
        <dbReference type="PROSITE" id="PS50240"/>
    </source>
</evidence>
<dbReference type="Pfam" id="PF00089">
    <property type="entry name" value="Trypsin"/>
    <property type="match status" value="1"/>
</dbReference>
<evidence type="ECO:0000256" key="3">
    <source>
        <dbReference type="ARBA" id="ARBA00022801"/>
    </source>
</evidence>
<proteinExistence type="predicted"/>
<keyword evidence="4" id="KW-1015">Disulfide bond</keyword>
<keyword evidence="1 5" id="KW-0645">Protease</keyword>
<dbReference type="InterPro" id="IPR033116">
    <property type="entry name" value="TRYPSIN_SER"/>
</dbReference>